<protein>
    <submittedName>
        <fullName evidence="2">Uncharacterized protein</fullName>
    </submittedName>
</protein>
<feature type="region of interest" description="Disordered" evidence="1">
    <location>
        <begin position="1"/>
        <end position="42"/>
    </location>
</feature>
<reference evidence="3" key="1">
    <citation type="submission" date="2015-07" db="EMBL/GenBank/DDBJ databases">
        <authorList>
            <consortium name="Consortium for Microbial Forensics and Genomics (microFORGE)"/>
            <person name="Knight B.M."/>
            <person name="Roberts D.P."/>
            <person name="Lin D."/>
            <person name="Hari K."/>
            <person name="Fletcher J."/>
            <person name="Melcher U."/>
            <person name="Blagden T."/>
            <person name="Winegar R.A."/>
        </authorList>
    </citation>
    <scope>NUCLEOTIDE SEQUENCE [LARGE SCALE GENOMIC DNA]</scope>
    <source>
        <strain evidence="3">NRRL B-1447</strain>
    </source>
</reference>
<gene>
    <name evidence="2" type="ORF">ADK75_11185</name>
</gene>
<organism evidence="2 3">
    <name type="scientific">Streptomyces virginiae</name>
    <name type="common">Streptomyces cinnamonensis</name>
    <dbReference type="NCBI Taxonomy" id="1961"/>
    <lineage>
        <taxon>Bacteria</taxon>
        <taxon>Bacillati</taxon>
        <taxon>Actinomycetota</taxon>
        <taxon>Actinomycetes</taxon>
        <taxon>Kitasatosporales</taxon>
        <taxon>Streptomycetaceae</taxon>
        <taxon>Streptomyces</taxon>
    </lineage>
</organism>
<dbReference type="Proteomes" id="UP000037084">
    <property type="component" value="Unassembled WGS sequence"/>
</dbReference>
<name>A0A0L8MYH0_STRVG</name>
<comment type="caution">
    <text evidence="2">The sequence shown here is derived from an EMBL/GenBank/DDBJ whole genome shotgun (WGS) entry which is preliminary data.</text>
</comment>
<dbReference type="AlphaFoldDB" id="A0A0L8MYH0"/>
<evidence type="ECO:0000256" key="1">
    <source>
        <dbReference type="SAM" id="MobiDB-lite"/>
    </source>
</evidence>
<accession>A0A0L8MYH0</accession>
<evidence type="ECO:0000313" key="3">
    <source>
        <dbReference type="Proteomes" id="UP000037084"/>
    </source>
</evidence>
<evidence type="ECO:0000313" key="2">
    <source>
        <dbReference type="EMBL" id="KOG55454.1"/>
    </source>
</evidence>
<feature type="compositionally biased region" description="Low complexity" evidence="1">
    <location>
        <begin position="7"/>
        <end position="17"/>
    </location>
</feature>
<dbReference type="EMBL" id="LGUV01000094">
    <property type="protein sequence ID" value="KOG55454.1"/>
    <property type="molecule type" value="Genomic_DNA"/>
</dbReference>
<sequence length="64" mass="6178">MPSISEATTGAAGRAAGFFGGAPPVPDLAETPAPDVWSGRPAGMPSGLAPVLSADATEIPSPCT</sequence>
<proteinExistence type="predicted"/>